<evidence type="ECO:0000256" key="2">
    <source>
        <dbReference type="ARBA" id="ARBA00007639"/>
    </source>
</evidence>
<evidence type="ECO:0000313" key="9">
    <source>
        <dbReference type="EMBL" id="KAF4323894.1"/>
    </source>
</evidence>
<gene>
    <name evidence="9" type="ORF">G195_001829</name>
</gene>
<evidence type="ECO:0000256" key="5">
    <source>
        <dbReference type="ARBA" id="ARBA00034323"/>
    </source>
</evidence>
<dbReference type="InterPro" id="IPR025997">
    <property type="entry name" value="SBP_2_dom"/>
</dbReference>
<feature type="domain" description="Periplasmic binding protein" evidence="8">
    <location>
        <begin position="200"/>
        <end position="472"/>
    </location>
</feature>
<evidence type="ECO:0000256" key="3">
    <source>
        <dbReference type="ARBA" id="ARBA00022723"/>
    </source>
</evidence>
<comment type="subcellular location">
    <subcellularLocation>
        <location evidence="1">Cell envelope</location>
    </subcellularLocation>
</comment>
<dbReference type="Gene3D" id="3.40.50.2300">
    <property type="match status" value="3"/>
</dbReference>
<keyword evidence="4 7" id="KW-0732">Signal</keyword>
<feature type="chain" id="PRO_5035146332" description="D-galactose/methyl-galactoside binding periplasmic protein MglB" evidence="7">
    <location>
        <begin position="22"/>
        <end position="505"/>
    </location>
</feature>
<dbReference type="PANTHER" id="PTHR46847:SF1">
    <property type="entry name" value="D-ALLOSE-BINDING PERIPLASMIC PROTEIN-RELATED"/>
    <property type="match status" value="1"/>
</dbReference>
<name>A0A8J4SDY8_9STRA</name>
<comment type="caution">
    <text evidence="9">The sequence shown here is derived from an EMBL/GenBank/DDBJ whole genome shotgun (WGS) entry which is preliminary data.</text>
</comment>
<dbReference type="PANTHER" id="PTHR46847">
    <property type="entry name" value="D-ALLOSE-BINDING PERIPLASMIC PROTEIN-RELATED"/>
    <property type="match status" value="1"/>
</dbReference>
<organism evidence="9 10">
    <name type="scientific">Phytophthora kernoviae 00238/432</name>
    <dbReference type="NCBI Taxonomy" id="1284355"/>
    <lineage>
        <taxon>Eukaryota</taxon>
        <taxon>Sar</taxon>
        <taxon>Stramenopiles</taxon>
        <taxon>Oomycota</taxon>
        <taxon>Peronosporomycetes</taxon>
        <taxon>Peronosporales</taxon>
        <taxon>Peronosporaceae</taxon>
        <taxon>Phytophthora</taxon>
    </lineage>
</organism>
<feature type="signal peptide" evidence="7">
    <location>
        <begin position="1"/>
        <end position="21"/>
    </location>
</feature>
<evidence type="ECO:0000313" key="10">
    <source>
        <dbReference type="Proteomes" id="UP000702964"/>
    </source>
</evidence>
<dbReference type="Proteomes" id="UP000702964">
    <property type="component" value="Unassembled WGS sequence"/>
</dbReference>
<dbReference type="SUPFAM" id="SSF53822">
    <property type="entry name" value="Periplasmic binding protein-like I"/>
    <property type="match status" value="1"/>
</dbReference>
<accession>A0A8J4SDY8</accession>
<dbReference type="Pfam" id="PF13407">
    <property type="entry name" value="Peripla_BP_4"/>
    <property type="match status" value="1"/>
</dbReference>
<protein>
    <recommendedName>
        <fullName evidence="6">D-galactose/methyl-galactoside binding periplasmic protein MglB</fullName>
    </recommendedName>
</protein>
<evidence type="ECO:0000256" key="7">
    <source>
        <dbReference type="SAM" id="SignalP"/>
    </source>
</evidence>
<dbReference type="InterPro" id="IPR028082">
    <property type="entry name" value="Peripla_BP_I"/>
</dbReference>
<evidence type="ECO:0000256" key="4">
    <source>
        <dbReference type="ARBA" id="ARBA00022729"/>
    </source>
</evidence>
<evidence type="ECO:0000256" key="6">
    <source>
        <dbReference type="ARBA" id="ARBA00034344"/>
    </source>
</evidence>
<evidence type="ECO:0000256" key="1">
    <source>
        <dbReference type="ARBA" id="ARBA00004196"/>
    </source>
</evidence>
<comment type="similarity">
    <text evidence="2">Belongs to the bacterial solute-binding protein 2 family.</text>
</comment>
<dbReference type="GO" id="GO:0030246">
    <property type="term" value="F:carbohydrate binding"/>
    <property type="evidence" value="ECO:0007669"/>
    <property type="project" value="InterPro"/>
</dbReference>
<keyword evidence="3" id="KW-0479">Metal-binding</keyword>
<comment type="subunit">
    <text evidence="5">The ABC transporter complex is composed of one ATP-binding protein (MglA), two transmembrane proteins (MglC) and a solute-binding protein (MglB).</text>
</comment>
<dbReference type="AlphaFoldDB" id="A0A8J4SDY8"/>
<reference evidence="9" key="2">
    <citation type="submission" date="2020-02" db="EMBL/GenBank/DDBJ databases">
        <authorList>
            <person name="Studholme D.J."/>
        </authorList>
    </citation>
    <scope>NUCLEOTIDE SEQUENCE</scope>
    <source>
        <strain evidence="9">00238/432</strain>
    </source>
</reference>
<evidence type="ECO:0000259" key="8">
    <source>
        <dbReference type="Pfam" id="PF13407"/>
    </source>
</evidence>
<reference evidence="9" key="1">
    <citation type="journal article" date="2015" name="Genom Data">
        <title>Draft genome sequences of Phytophthora kernoviae and Phytophthora ramorum lineage EU2 from Scotland.</title>
        <authorList>
            <person name="Sambles C."/>
            <person name="Schlenzig A."/>
            <person name="O'Neill P."/>
            <person name="Grant M."/>
            <person name="Studholme D.J."/>
        </authorList>
    </citation>
    <scope>NUCLEOTIDE SEQUENCE</scope>
    <source>
        <strain evidence="9">00238/432</strain>
    </source>
</reference>
<dbReference type="EMBL" id="AOFI03000030">
    <property type="protein sequence ID" value="KAF4323894.1"/>
    <property type="molecule type" value="Genomic_DNA"/>
</dbReference>
<sequence length="505" mass="52619">MAMTAAICCLLLCMACGLSNADPAGAPPRIALITPAGTGELAEAIRLGAEAAAKEAGAELITVEAFPSEGLTYAPSNPDFTAGQGKVKQEHLQNGTYPLSEREQAQVDAVSLALEQGASALLIDPLSEKALSGIIQKAQTKDVNGVALPVILLNDEFPVKGITTCMVAAAGCSSGGDSAGGSTGTDAGGQAAGGTETPKIGVAIYKFDDTFMTGVRNAMTAAAEGKATLDIVDSQNAQPTQNEKVDLFVSKKYNAMAVNPVDRTAAGVIIDKAKAASIPVVFLNREPVAEDMNKWDKVYYVGAKAEESGTISGQLIVDYWKAHPEADKNGDGKLQYVMLKGEPGHQDAELRTKYSVQAIQDAGIEVEALAEDTAMWDRVKGQEKMQAFLASHGDKIEAVLANNDDMALGAIEALKAAGYFKDGKTMPVVGVDATAPAIQALQDGTMLGTVLNDAKNQGAATVALASVLAKGETPTKENTGYDITDGKYVWIAYKKITKDNIADAQ</sequence>
<dbReference type="InterPro" id="IPR044085">
    <property type="entry name" value="MglB-like_PBP1"/>
</dbReference>
<dbReference type="CDD" id="cd01539">
    <property type="entry name" value="PBP1_GGBP"/>
    <property type="match status" value="1"/>
</dbReference>
<proteinExistence type="inferred from homology"/>
<dbReference type="GO" id="GO:0046872">
    <property type="term" value="F:metal ion binding"/>
    <property type="evidence" value="ECO:0007669"/>
    <property type="project" value="UniProtKB-KW"/>
</dbReference>